<dbReference type="InterPro" id="IPR036116">
    <property type="entry name" value="FN3_sf"/>
</dbReference>
<evidence type="ECO:0000259" key="1">
    <source>
        <dbReference type="Pfam" id="PF09603"/>
    </source>
</evidence>
<feature type="domain" description="Fibrobacter succinogenes major paralogous" evidence="1">
    <location>
        <begin position="179"/>
        <end position="358"/>
    </location>
</feature>
<dbReference type="Pfam" id="PF09603">
    <property type="entry name" value="Fib_succ_major"/>
    <property type="match status" value="1"/>
</dbReference>
<accession>A0A9X2JCW6</accession>
<dbReference type="NCBIfam" id="TIGR02145">
    <property type="entry name" value="Fib_succ_major"/>
    <property type="match status" value="1"/>
</dbReference>
<comment type="caution">
    <text evidence="2">The sequence shown here is derived from an EMBL/GenBank/DDBJ whole genome shotgun (WGS) entry which is preliminary data.</text>
</comment>
<dbReference type="EMBL" id="JAMWYS010000028">
    <property type="protein sequence ID" value="MCO4292974.1"/>
    <property type="molecule type" value="Genomic_DNA"/>
</dbReference>
<protein>
    <submittedName>
        <fullName evidence="2">Fibrobacter succinogenes major paralogous domain-containing protein</fullName>
    </submittedName>
</protein>
<dbReference type="SUPFAM" id="SSF49265">
    <property type="entry name" value="Fibronectin type III"/>
    <property type="match status" value="1"/>
</dbReference>
<evidence type="ECO:0000313" key="2">
    <source>
        <dbReference type="EMBL" id="MCO4292974.1"/>
    </source>
</evidence>
<reference evidence="2" key="1">
    <citation type="submission" date="2022-06" db="EMBL/GenBank/DDBJ databases">
        <title>Solitalea sp. MAHUQ-68 isolated from rhizospheric soil.</title>
        <authorList>
            <person name="Huq M.A."/>
        </authorList>
    </citation>
    <scope>NUCLEOTIDE SEQUENCE</scope>
    <source>
        <strain evidence="2">MAHUQ-68</strain>
    </source>
</reference>
<gene>
    <name evidence="2" type="ORF">NF867_08880</name>
</gene>
<sequence>MRKHITQHTCPMPFPAPYKIFNINTERWSTNFLALPVLLAAVFFLLLASGCSKSSDSAPIDAATLATVVTDEVGAISQTTGSSGGHILDDGGASVSARGICWSTSHDPTISNSKTILSSDGRIFTSYATGLLPATTYYIRAYATNSVGTAYGNEVLFTTSAVSTTTVTDIDGNIYPVKTIGNQTWMLENLKTTHYQNGDEIPSLNDAAWGSTTSGAVSVYNNEAANNSLYGKLYNWHAGVDSRKIAPPGWHVPSREEWETLINFLGGSSTAGGELKEAGLAHWTTPNTGATNSSGFNGLPNGSRLNTGAFSFIGNSCYWWTITEDFAEANAVLLKNDGTDALIITGSRQNGAAIRCIKD</sequence>
<proteinExistence type="predicted"/>
<organism evidence="2 3">
    <name type="scientific">Solitalea agri</name>
    <dbReference type="NCBI Taxonomy" id="2953739"/>
    <lineage>
        <taxon>Bacteria</taxon>
        <taxon>Pseudomonadati</taxon>
        <taxon>Bacteroidota</taxon>
        <taxon>Sphingobacteriia</taxon>
        <taxon>Sphingobacteriales</taxon>
        <taxon>Sphingobacteriaceae</taxon>
        <taxon>Solitalea</taxon>
    </lineage>
</organism>
<dbReference type="AlphaFoldDB" id="A0A9X2JCW6"/>
<evidence type="ECO:0000313" key="3">
    <source>
        <dbReference type="Proteomes" id="UP001155182"/>
    </source>
</evidence>
<dbReference type="InterPro" id="IPR011871">
    <property type="entry name" value="Fib_succ_major"/>
</dbReference>
<dbReference type="RefSeq" id="WP_252587465.1">
    <property type="nucleotide sequence ID" value="NZ_JAMWYS010000028.1"/>
</dbReference>
<keyword evidence="3" id="KW-1185">Reference proteome</keyword>
<name>A0A9X2JCW6_9SPHI</name>
<dbReference type="Proteomes" id="UP001155182">
    <property type="component" value="Unassembled WGS sequence"/>
</dbReference>